<dbReference type="PROSITE" id="PS50109">
    <property type="entry name" value="HIS_KIN"/>
    <property type="match status" value="1"/>
</dbReference>
<feature type="domain" description="Histidine kinase" evidence="9">
    <location>
        <begin position="1"/>
        <end position="215"/>
    </location>
</feature>
<dbReference type="SMART" id="SM00388">
    <property type="entry name" value="HisKA"/>
    <property type="match status" value="1"/>
</dbReference>
<dbReference type="CDD" id="cd00082">
    <property type="entry name" value="HisKA"/>
    <property type="match status" value="1"/>
</dbReference>
<dbReference type="InterPro" id="IPR003661">
    <property type="entry name" value="HisK_dim/P_dom"/>
</dbReference>
<keyword evidence="3" id="KW-0597">Phosphoprotein</keyword>
<comment type="catalytic activity">
    <reaction evidence="1">
        <text>ATP + protein L-histidine = ADP + protein N-phospho-L-histidine.</text>
        <dbReference type="EC" id="2.7.13.3"/>
    </reaction>
</comment>
<dbReference type="EC" id="2.7.13.3" evidence="2"/>
<organism evidence="10 11">
    <name type="scientific">Pedobacter cryoconitis</name>
    <dbReference type="NCBI Taxonomy" id="188932"/>
    <lineage>
        <taxon>Bacteria</taxon>
        <taxon>Pseudomonadati</taxon>
        <taxon>Bacteroidota</taxon>
        <taxon>Sphingobacteriia</taxon>
        <taxon>Sphingobacteriales</taxon>
        <taxon>Sphingobacteriaceae</taxon>
        <taxon>Pedobacter</taxon>
    </lineage>
</organism>
<dbReference type="PANTHER" id="PTHR42878">
    <property type="entry name" value="TWO-COMPONENT HISTIDINE KINASE"/>
    <property type="match status" value="1"/>
</dbReference>
<dbReference type="GO" id="GO:0005524">
    <property type="term" value="F:ATP binding"/>
    <property type="evidence" value="ECO:0007669"/>
    <property type="project" value="UniProtKB-KW"/>
</dbReference>
<keyword evidence="8" id="KW-0902">Two-component regulatory system</keyword>
<evidence type="ECO:0000256" key="1">
    <source>
        <dbReference type="ARBA" id="ARBA00000085"/>
    </source>
</evidence>
<dbReference type="GO" id="GO:0000155">
    <property type="term" value="F:phosphorelay sensor kinase activity"/>
    <property type="evidence" value="ECO:0007669"/>
    <property type="project" value="InterPro"/>
</dbReference>
<evidence type="ECO:0000313" key="11">
    <source>
        <dbReference type="Proteomes" id="UP000537718"/>
    </source>
</evidence>
<dbReference type="PRINTS" id="PR00344">
    <property type="entry name" value="BCTRLSENSOR"/>
</dbReference>
<evidence type="ECO:0000313" key="10">
    <source>
        <dbReference type="EMBL" id="MBB5621182.1"/>
    </source>
</evidence>
<dbReference type="SUPFAM" id="SSF47384">
    <property type="entry name" value="Homodimeric domain of signal transducing histidine kinase"/>
    <property type="match status" value="1"/>
</dbReference>
<keyword evidence="7" id="KW-0067">ATP-binding</keyword>
<dbReference type="GO" id="GO:0000156">
    <property type="term" value="F:phosphorelay response regulator activity"/>
    <property type="evidence" value="ECO:0007669"/>
    <property type="project" value="TreeGrafter"/>
</dbReference>
<dbReference type="SMART" id="SM00387">
    <property type="entry name" value="HATPase_c"/>
    <property type="match status" value="1"/>
</dbReference>
<dbReference type="InterPro" id="IPR003594">
    <property type="entry name" value="HATPase_dom"/>
</dbReference>
<dbReference type="GO" id="GO:0007234">
    <property type="term" value="P:osmosensory signaling via phosphorelay pathway"/>
    <property type="evidence" value="ECO:0007669"/>
    <property type="project" value="TreeGrafter"/>
</dbReference>
<dbReference type="Gene3D" id="3.30.565.10">
    <property type="entry name" value="Histidine kinase-like ATPase, C-terminal domain"/>
    <property type="match status" value="1"/>
</dbReference>
<dbReference type="InterPro" id="IPR036890">
    <property type="entry name" value="HATPase_C_sf"/>
</dbReference>
<dbReference type="Pfam" id="PF02518">
    <property type="entry name" value="HATPase_c"/>
    <property type="match status" value="1"/>
</dbReference>
<dbReference type="SUPFAM" id="SSF55874">
    <property type="entry name" value="ATPase domain of HSP90 chaperone/DNA topoisomerase II/histidine kinase"/>
    <property type="match status" value="1"/>
</dbReference>
<sequence>MVSHELKTPLTSLKGYLQILEQRAKKAQESTSILMHDKANSQIKKMITMINGFLNVSRLDSGKIHIEKKNFDITSLFKEADEEARSTIFSHQVIFTEAESVILNADRDKVGQVIHNFVSNAVKYSPEGSQVLVSNKIKNGELLVEVKDQGRGIKPQDKDKLFDRFYRVVNDDIISGFGIGLYLCAEIIARHQGKIGVESEFGAGSTFWFSLPIYAVIA</sequence>
<dbReference type="Gene3D" id="1.10.287.130">
    <property type="match status" value="1"/>
</dbReference>
<keyword evidence="5" id="KW-0547">Nucleotide-binding</keyword>
<dbReference type="InterPro" id="IPR005467">
    <property type="entry name" value="His_kinase_dom"/>
</dbReference>
<dbReference type="InterPro" id="IPR036097">
    <property type="entry name" value="HisK_dim/P_sf"/>
</dbReference>
<protein>
    <recommendedName>
        <fullName evidence="2">histidine kinase</fullName>
        <ecNumber evidence="2">2.7.13.3</ecNumber>
    </recommendedName>
</protein>
<dbReference type="Pfam" id="PF00512">
    <property type="entry name" value="HisKA"/>
    <property type="match status" value="1"/>
</dbReference>
<comment type="caution">
    <text evidence="10">The sequence shown here is derived from an EMBL/GenBank/DDBJ whole genome shotgun (WGS) entry which is preliminary data.</text>
</comment>
<keyword evidence="6 10" id="KW-0418">Kinase</keyword>
<gene>
    <name evidence="10" type="ORF">HDE69_002235</name>
</gene>
<evidence type="ECO:0000256" key="4">
    <source>
        <dbReference type="ARBA" id="ARBA00022679"/>
    </source>
</evidence>
<evidence type="ECO:0000256" key="5">
    <source>
        <dbReference type="ARBA" id="ARBA00022741"/>
    </source>
</evidence>
<name>A0A7W8YT33_9SPHI</name>
<dbReference type="InterPro" id="IPR004358">
    <property type="entry name" value="Sig_transdc_His_kin-like_C"/>
</dbReference>
<dbReference type="AlphaFoldDB" id="A0A7W8YT33"/>
<keyword evidence="4" id="KW-0808">Transferase</keyword>
<dbReference type="EMBL" id="JACHCF010000004">
    <property type="protein sequence ID" value="MBB5621182.1"/>
    <property type="molecule type" value="Genomic_DNA"/>
</dbReference>
<dbReference type="GO" id="GO:0030295">
    <property type="term" value="F:protein kinase activator activity"/>
    <property type="evidence" value="ECO:0007669"/>
    <property type="project" value="TreeGrafter"/>
</dbReference>
<dbReference type="InterPro" id="IPR050351">
    <property type="entry name" value="BphY/WalK/GraS-like"/>
</dbReference>
<evidence type="ECO:0000256" key="7">
    <source>
        <dbReference type="ARBA" id="ARBA00022840"/>
    </source>
</evidence>
<evidence type="ECO:0000259" key="9">
    <source>
        <dbReference type="PROSITE" id="PS50109"/>
    </source>
</evidence>
<evidence type="ECO:0000256" key="6">
    <source>
        <dbReference type="ARBA" id="ARBA00022777"/>
    </source>
</evidence>
<reference evidence="10 11" key="1">
    <citation type="submission" date="2020-08" db="EMBL/GenBank/DDBJ databases">
        <title>Genomic Encyclopedia of Type Strains, Phase IV (KMG-V): Genome sequencing to study the core and pangenomes of soil and plant-associated prokaryotes.</title>
        <authorList>
            <person name="Whitman W."/>
        </authorList>
    </citation>
    <scope>NUCLEOTIDE SEQUENCE [LARGE SCALE GENOMIC DNA]</scope>
    <source>
        <strain evidence="10 11">MP7CTX6</strain>
    </source>
</reference>
<evidence type="ECO:0000256" key="2">
    <source>
        <dbReference type="ARBA" id="ARBA00012438"/>
    </source>
</evidence>
<dbReference type="PANTHER" id="PTHR42878:SF7">
    <property type="entry name" value="SENSOR HISTIDINE KINASE GLRK"/>
    <property type="match status" value="1"/>
</dbReference>
<proteinExistence type="predicted"/>
<evidence type="ECO:0000256" key="8">
    <source>
        <dbReference type="ARBA" id="ARBA00023012"/>
    </source>
</evidence>
<dbReference type="FunFam" id="3.30.565.10:FF:000006">
    <property type="entry name" value="Sensor histidine kinase WalK"/>
    <property type="match status" value="1"/>
</dbReference>
<evidence type="ECO:0000256" key="3">
    <source>
        <dbReference type="ARBA" id="ARBA00022553"/>
    </source>
</evidence>
<dbReference type="Proteomes" id="UP000537718">
    <property type="component" value="Unassembled WGS sequence"/>
</dbReference>
<accession>A0A7W8YT33</accession>